<dbReference type="EC" id="2.3.1.-" evidence="1"/>
<keyword evidence="1" id="KW-0012">Acyltransferase</keyword>
<gene>
    <name evidence="1" type="ORF">P8192_03160</name>
</gene>
<protein>
    <submittedName>
        <fullName evidence="1">N-acetyltransferase</fullName>
        <ecNumber evidence="1">2.3.1.-</ecNumber>
    </submittedName>
</protein>
<reference evidence="1 2" key="1">
    <citation type="submission" date="2023-04" db="EMBL/GenBank/DDBJ databases">
        <title>Funneling lignin-derived compounds into biodiesel using alkali-halophilic Citricoccus sp. P2.</title>
        <authorList>
            <person name="Luo C.-B."/>
        </authorList>
    </citation>
    <scope>NUCLEOTIDE SEQUENCE [LARGE SCALE GENOMIC DNA]</scope>
    <source>
        <strain evidence="1 2">P2</strain>
    </source>
</reference>
<keyword evidence="2" id="KW-1185">Reference proteome</keyword>
<dbReference type="Pfam" id="PF13527">
    <property type="entry name" value="Acetyltransf_9"/>
    <property type="match status" value="1"/>
</dbReference>
<dbReference type="Gene3D" id="3.40.630.30">
    <property type="match status" value="1"/>
</dbReference>
<dbReference type="RefSeq" id="WP_278158443.1">
    <property type="nucleotide sequence ID" value="NZ_CP121252.1"/>
</dbReference>
<proteinExistence type="predicted"/>
<keyword evidence="1" id="KW-0808">Transferase</keyword>
<evidence type="ECO:0000313" key="1">
    <source>
        <dbReference type="EMBL" id="WFP17139.1"/>
    </source>
</evidence>
<evidence type="ECO:0000313" key="2">
    <source>
        <dbReference type="Proteomes" id="UP001219037"/>
    </source>
</evidence>
<sequence length="185" mass="19714">MSGLLWRTRSENEGSAEDRRMIRQVLEAAFHTSAEADLIDALRQDPEHWIPRYSIIGMTTAIPDSELETTAAAHAVLHRCTISEADAEADVLMLAPAGVLPQHHGEGGGTAVIEAALAAAQADGASLVVVYGFPDYYPRFGFEPAEAHGITAGFADQPEALQVRILDQSAPVPSGEVRLPVAYGV</sequence>
<dbReference type="GO" id="GO:0016746">
    <property type="term" value="F:acyltransferase activity"/>
    <property type="evidence" value="ECO:0007669"/>
    <property type="project" value="UniProtKB-KW"/>
</dbReference>
<dbReference type="Proteomes" id="UP001219037">
    <property type="component" value="Chromosome"/>
</dbReference>
<dbReference type="EMBL" id="CP121252">
    <property type="protein sequence ID" value="WFP17139.1"/>
    <property type="molecule type" value="Genomic_DNA"/>
</dbReference>
<organism evidence="1 2">
    <name type="scientific">Citricoccus muralis</name>
    <dbReference type="NCBI Taxonomy" id="169134"/>
    <lineage>
        <taxon>Bacteria</taxon>
        <taxon>Bacillati</taxon>
        <taxon>Actinomycetota</taxon>
        <taxon>Actinomycetes</taxon>
        <taxon>Micrococcales</taxon>
        <taxon>Micrococcaceae</taxon>
        <taxon>Citricoccus</taxon>
    </lineage>
</organism>
<accession>A0ABY8H7L1</accession>
<dbReference type="SUPFAM" id="SSF55729">
    <property type="entry name" value="Acyl-CoA N-acyltransferases (Nat)"/>
    <property type="match status" value="1"/>
</dbReference>
<name>A0ABY8H7L1_9MICC</name>
<dbReference type="InterPro" id="IPR016181">
    <property type="entry name" value="Acyl_CoA_acyltransferase"/>
</dbReference>